<sequence>MGGTAELNELLQQEQQLKALAKPVWLWLALVWVALVGVLGKNVAVIVVGCIGTWLVGPWVIQRAVSPLRASPRLKLPLFLSCALPVVSLAAPLYVWQRSRTTRDVLASDIRLARALEQQRDLAPADAVAAAVTRPALAAEPAPAQEALPVLRAVAAEGWPEGEAVMLPGVPKPMPPTRGTAGVFAVGYHVEAGEHWSLVGEQAMQAAGLNLDLLHRAALTNLRQRVKQGRGLRLVERPDCFSLKLDGEHEACMVLVDGVWDRLFADKTPNGAVVAIPAHGQLHFCDAHATEGLAALRAACRRVTPHTPGALFQGLLRRRDGRWTVLETF</sequence>
<keyword evidence="1" id="KW-1133">Transmembrane helix</keyword>
<comment type="caution">
    <text evidence="2">The sequence shown here is derived from an EMBL/GenBank/DDBJ whole genome shotgun (WGS) entry which is preliminary data.</text>
</comment>
<feature type="transmembrane region" description="Helical" evidence="1">
    <location>
        <begin position="76"/>
        <end position="96"/>
    </location>
</feature>
<reference evidence="2 3" key="1">
    <citation type="submission" date="2024-08" db="EMBL/GenBank/DDBJ databases">
        <authorList>
            <person name="Lu H."/>
        </authorList>
    </citation>
    <scope>NUCLEOTIDE SEQUENCE [LARGE SCALE GENOMIC DNA]</scope>
    <source>
        <strain evidence="2 3">BYS87W</strain>
    </source>
</reference>
<gene>
    <name evidence="2" type="ORF">ACG01O_11415</name>
</gene>
<evidence type="ECO:0000313" key="3">
    <source>
        <dbReference type="Proteomes" id="UP001606303"/>
    </source>
</evidence>
<accession>A0ABW7GZ13</accession>
<keyword evidence="1" id="KW-0812">Transmembrane</keyword>
<dbReference type="EMBL" id="JBIGIB010000003">
    <property type="protein sequence ID" value="MFG6467218.1"/>
    <property type="molecule type" value="Genomic_DNA"/>
</dbReference>
<name>A0ABW7GZ13_9BURK</name>
<keyword evidence="1" id="KW-0472">Membrane</keyword>
<dbReference type="RefSeq" id="WP_394384604.1">
    <property type="nucleotide sequence ID" value="NZ_JBIGIB010000003.1"/>
</dbReference>
<protein>
    <submittedName>
        <fullName evidence="2">Uncharacterized protein</fullName>
    </submittedName>
</protein>
<evidence type="ECO:0000256" key="1">
    <source>
        <dbReference type="SAM" id="Phobius"/>
    </source>
</evidence>
<evidence type="ECO:0000313" key="2">
    <source>
        <dbReference type="EMBL" id="MFG6467218.1"/>
    </source>
</evidence>
<feature type="transmembrane region" description="Helical" evidence="1">
    <location>
        <begin position="24"/>
        <end position="56"/>
    </location>
</feature>
<proteinExistence type="predicted"/>
<organism evidence="2 3">
    <name type="scientific">Pelomonas baiyunensis</name>
    <dbReference type="NCBI Taxonomy" id="3299026"/>
    <lineage>
        <taxon>Bacteria</taxon>
        <taxon>Pseudomonadati</taxon>
        <taxon>Pseudomonadota</taxon>
        <taxon>Betaproteobacteria</taxon>
        <taxon>Burkholderiales</taxon>
        <taxon>Sphaerotilaceae</taxon>
        <taxon>Roseateles</taxon>
    </lineage>
</organism>
<dbReference type="Proteomes" id="UP001606303">
    <property type="component" value="Unassembled WGS sequence"/>
</dbReference>
<keyword evidence="3" id="KW-1185">Reference proteome</keyword>